<keyword evidence="2" id="KW-1185">Reference proteome</keyword>
<gene>
    <name evidence="1" type="ORF">Pcinc_017180</name>
</gene>
<accession>A0AAE1FQS9</accession>
<dbReference type="Proteomes" id="UP001286313">
    <property type="component" value="Unassembled WGS sequence"/>
</dbReference>
<sequence length="75" mass="8674">MKDKEVIEKEEVMKEVIVKEEEDEVMKKEEVIEKELELWCLVERTHVATAAEAKVECKGSDAEHERAAVNSTRET</sequence>
<comment type="caution">
    <text evidence="1">The sequence shown here is derived from an EMBL/GenBank/DDBJ whole genome shotgun (WGS) entry which is preliminary data.</text>
</comment>
<dbReference type="EMBL" id="JAWQEG010001582">
    <property type="protein sequence ID" value="KAK3878156.1"/>
    <property type="molecule type" value="Genomic_DNA"/>
</dbReference>
<dbReference type="AlphaFoldDB" id="A0AAE1FQS9"/>
<evidence type="ECO:0000313" key="1">
    <source>
        <dbReference type="EMBL" id="KAK3878156.1"/>
    </source>
</evidence>
<organism evidence="1 2">
    <name type="scientific">Petrolisthes cinctipes</name>
    <name type="common">Flat porcelain crab</name>
    <dbReference type="NCBI Taxonomy" id="88211"/>
    <lineage>
        <taxon>Eukaryota</taxon>
        <taxon>Metazoa</taxon>
        <taxon>Ecdysozoa</taxon>
        <taxon>Arthropoda</taxon>
        <taxon>Crustacea</taxon>
        <taxon>Multicrustacea</taxon>
        <taxon>Malacostraca</taxon>
        <taxon>Eumalacostraca</taxon>
        <taxon>Eucarida</taxon>
        <taxon>Decapoda</taxon>
        <taxon>Pleocyemata</taxon>
        <taxon>Anomura</taxon>
        <taxon>Galatheoidea</taxon>
        <taxon>Porcellanidae</taxon>
        <taxon>Petrolisthes</taxon>
    </lineage>
</organism>
<reference evidence="1" key="1">
    <citation type="submission" date="2023-10" db="EMBL/GenBank/DDBJ databases">
        <title>Genome assemblies of two species of porcelain crab, Petrolisthes cinctipes and Petrolisthes manimaculis (Anomura: Porcellanidae).</title>
        <authorList>
            <person name="Angst P."/>
        </authorList>
    </citation>
    <scope>NUCLEOTIDE SEQUENCE</scope>
    <source>
        <strain evidence="1">PB745_01</strain>
        <tissue evidence="1">Gill</tissue>
    </source>
</reference>
<protein>
    <submittedName>
        <fullName evidence="1">Uncharacterized protein</fullName>
    </submittedName>
</protein>
<proteinExistence type="predicted"/>
<evidence type="ECO:0000313" key="2">
    <source>
        <dbReference type="Proteomes" id="UP001286313"/>
    </source>
</evidence>
<name>A0AAE1FQS9_PETCI</name>